<dbReference type="InterPro" id="IPR037294">
    <property type="entry name" value="ABC_BtuC-like"/>
</dbReference>
<feature type="transmembrane region" description="Helical" evidence="8">
    <location>
        <begin position="114"/>
        <end position="134"/>
    </location>
</feature>
<dbReference type="GO" id="GO:0033214">
    <property type="term" value="P:siderophore-iron import into cell"/>
    <property type="evidence" value="ECO:0007669"/>
    <property type="project" value="TreeGrafter"/>
</dbReference>
<feature type="transmembrane region" description="Helical" evidence="8">
    <location>
        <begin position="233"/>
        <end position="260"/>
    </location>
</feature>
<evidence type="ECO:0000256" key="8">
    <source>
        <dbReference type="SAM" id="Phobius"/>
    </source>
</evidence>
<evidence type="ECO:0000256" key="3">
    <source>
        <dbReference type="ARBA" id="ARBA00022448"/>
    </source>
</evidence>
<feature type="transmembrane region" description="Helical" evidence="8">
    <location>
        <begin position="190"/>
        <end position="212"/>
    </location>
</feature>
<evidence type="ECO:0000256" key="2">
    <source>
        <dbReference type="ARBA" id="ARBA00007935"/>
    </source>
</evidence>
<dbReference type="AlphaFoldDB" id="A0A938YFM2"/>
<keyword evidence="10" id="KW-1185">Reference proteome</keyword>
<dbReference type="SUPFAM" id="SSF81345">
    <property type="entry name" value="ABC transporter involved in vitamin B12 uptake, BtuC"/>
    <property type="match status" value="1"/>
</dbReference>
<comment type="subcellular location">
    <subcellularLocation>
        <location evidence="1">Cell membrane</location>
        <topology evidence="1">Multi-pass membrane protein</topology>
    </subcellularLocation>
</comment>
<keyword evidence="6 8" id="KW-1133">Transmembrane helix</keyword>
<comment type="similarity">
    <text evidence="2">Belongs to the binding-protein-dependent transport system permease family. FecCD subfamily.</text>
</comment>
<keyword evidence="3" id="KW-0813">Transport</keyword>
<evidence type="ECO:0000256" key="5">
    <source>
        <dbReference type="ARBA" id="ARBA00022692"/>
    </source>
</evidence>
<dbReference type="InterPro" id="IPR000522">
    <property type="entry name" value="ABC_transptr_permease_BtuC"/>
</dbReference>
<feature type="transmembrane region" description="Helical" evidence="8">
    <location>
        <begin position="57"/>
        <end position="78"/>
    </location>
</feature>
<reference evidence="9" key="1">
    <citation type="submission" date="2021-01" db="EMBL/GenBank/DDBJ databases">
        <title>YIM 132084 draft genome.</title>
        <authorList>
            <person name="An D."/>
        </authorList>
    </citation>
    <scope>NUCLEOTIDE SEQUENCE</scope>
    <source>
        <strain evidence="9">YIM 132084</strain>
    </source>
</reference>
<feature type="transmembrane region" description="Helical" evidence="8">
    <location>
        <begin position="90"/>
        <end position="108"/>
    </location>
</feature>
<dbReference type="EMBL" id="JAERWK010000008">
    <property type="protein sequence ID" value="MBM9466940.1"/>
    <property type="molecule type" value="Genomic_DNA"/>
</dbReference>
<evidence type="ECO:0000256" key="7">
    <source>
        <dbReference type="ARBA" id="ARBA00023136"/>
    </source>
</evidence>
<feature type="transmembrane region" description="Helical" evidence="8">
    <location>
        <begin position="272"/>
        <end position="292"/>
    </location>
</feature>
<evidence type="ECO:0000313" key="10">
    <source>
        <dbReference type="Proteomes" id="UP000663792"/>
    </source>
</evidence>
<dbReference type="PANTHER" id="PTHR30472">
    <property type="entry name" value="FERRIC ENTEROBACTIN TRANSPORT SYSTEM PERMEASE PROTEIN"/>
    <property type="match status" value="1"/>
</dbReference>
<dbReference type="Gene3D" id="1.10.3470.10">
    <property type="entry name" value="ABC transporter involved in vitamin B12 uptake, BtuC"/>
    <property type="match status" value="1"/>
</dbReference>
<keyword evidence="7 8" id="KW-0472">Membrane</keyword>
<dbReference type="PANTHER" id="PTHR30472:SF24">
    <property type="entry name" value="FERRIC ENTEROBACTIN TRANSPORT SYSTEM PERMEASE PROTEIN FEPG"/>
    <property type="match status" value="1"/>
</dbReference>
<dbReference type="CDD" id="cd06550">
    <property type="entry name" value="TM_ABC_iron-siderophores_like"/>
    <property type="match status" value="1"/>
</dbReference>
<protein>
    <submittedName>
        <fullName evidence="9">Iron chelate uptake ABC transporter family permease subunit</fullName>
    </submittedName>
</protein>
<organism evidence="9 10">
    <name type="scientific">Nakamurella leprariae</name>
    <dbReference type="NCBI Taxonomy" id="2803911"/>
    <lineage>
        <taxon>Bacteria</taxon>
        <taxon>Bacillati</taxon>
        <taxon>Actinomycetota</taxon>
        <taxon>Actinomycetes</taxon>
        <taxon>Nakamurellales</taxon>
        <taxon>Nakamurellaceae</taxon>
        <taxon>Nakamurella</taxon>
    </lineage>
</organism>
<proteinExistence type="inferred from homology"/>
<keyword evidence="5 8" id="KW-0812">Transmembrane</keyword>
<evidence type="ECO:0000256" key="4">
    <source>
        <dbReference type="ARBA" id="ARBA00022475"/>
    </source>
</evidence>
<dbReference type="GO" id="GO:0005886">
    <property type="term" value="C:plasma membrane"/>
    <property type="evidence" value="ECO:0007669"/>
    <property type="project" value="UniProtKB-SubCell"/>
</dbReference>
<name>A0A938YFM2_9ACTN</name>
<evidence type="ECO:0000313" key="9">
    <source>
        <dbReference type="EMBL" id="MBM9466940.1"/>
    </source>
</evidence>
<dbReference type="Pfam" id="PF01032">
    <property type="entry name" value="FecCD"/>
    <property type="match status" value="1"/>
</dbReference>
<dbReference type="GO" id="GO:0022857">
    <property type="term" value="F:transmembrane transporter activity"/>
    <property type="evidence" value="ECO:0007669"/>
    <property type="project" value="InterPro"/>
</dbReference>
<evidence type="ECO:0000256" key="1">
    <source>
        <dbReference type="ARBA" id="ARBA00004651"/>
    </source>
</evidence>
<comment type="caution">
    <text evidence="9">The sequence shown here is derived from an EMBL/GenBank/DDBJ whole genome shotgun (WGS) entry which is preliminary data.</text>
</comment>
<sequence>MHPRVGWTTLALAVAALASLAWAVSVGDYPVPLGQVLATLVGQGQPGTDFVVLGLRLPRAVCALAVGAALGAAGSVFQSITRNPLGSPDIIGFTQGAAVGAVLQILVFRGSSTAIALGAVAGGLVTTAVVLLLAGRGGPLGYRLILVGIGVNFLLVSFTWWLMITARLEDAASAQVWLIGSLNGRGWSQVWPVVIAVVVLVPVLTALSRPLAVLEMGDDVARGVGVAATRTRVWAIALAVVLTGAAVATAGPIAFVALAAPQLARRLTGATGPAVLPAALMGGFLLVVSDIAAQRVFAPTQLPVGIATGVVGGCYLAGLLVVQWRRNRG</sequence>
<evidence type="ECO:0000256" key="6">
    <source>
        <dbReference type="ARBA" id="ARBA00022989"/>
    </source>
</evidence>
<gene>
    <name evidence="9" type="ORF">JL106_06540</name>
</gene>
<dbReference type="Proteomes" id="UP000663792">
    <property type="component" value="Unassembled WGS sequence"/>
</dbReference>
<accession>A0A938YFM2</accession>
<feature type="transmembrane region" description="Helical" evidence="8">
    <location>
        <begin position="141"/>
        <end position="163"/>
    </location>
</feature>
<feature type="transmembrane region" description="Helical" evidence="8">
    <location>
        <begin position="304"/>
        <end position="324"/>
    </location>
</feature>
<keyword evidence="4" id="KW-1003">Cell membrane</keyword>